<dbReference type="Gene3D" id="1.10.238.10">
    <property type="entry name" value="EF-hand"/>
    <property type="match status" value="4"/>
</dbReference>
<evidence type="ECO:0000256" key="3">
    <source>
        <dbReference type="ARBA" id="ARBA00022837"/>
    </source>
</evidence>
<dbReference type="AlphaFoldDB" id="A0A9W6Z9J8"/>
<dbReference type="EMBL" id="BRXX01000581">
    <property type="protein sequence ID" value="GMH48211.1"/>
    <property type="molecule type" value="Genomic_DNA"/>
</dbReference>
<dbReference type="SMART" id="SM00054">
    <property type="entry name" value="EFh"/>
    <property type="match status" value="6"/>
</dbReference>
<dbReference type="Pfam" id="PF13833">
    <property type="entry name" value="EF-hand_8"/>
    <property type="match status" value="1"/>
</dbReference>
<dbReference type="PROSITE" id="PS50222">
    <property type="entry name" value="EF_HAND_2"/>
    <property type="match status" value="4"/>
</dbReference>
<feature type="compositionally biased region" description="Acidic residues" evidence="4">
    <location>
        <begin position="81"/>
        <end position="95"/>
    </location>
</feature>
<keyword evidence="3" id="KW-0106">Calcium</keyword>
<evidence type="ECO:0000256" key="1">
    <source>
        <dbReference type="ARBA" id="ARBA00022723"/>
    </source>
</evidence>
<feature type="domain" description="EF-hand" evidence="5">
    <location>
        <begin position="169"/>
        <end position="204"/>
    </location>
</feature>
<evidence type="ECO:0000313" key="7">
    <source>
        <dbReference type="Proteomes" id="UP001165160"/>
    </source>
</evidence>
<sequence>MAEASAAVSDDEIATIITYMDPNSDGVSKDEFEEAFRAGRRLYATAKAEEEGKKLFAKLLETLGDKSPAQWFAESNTDAMGDGDDDDGEEEEETPSLDAGEFLDALKKLGFRKKQTKYLKDYLDPDGSGDIDINEFNAKLSTMNEPSTMDVFENSVGRAMDKLEKHMEKGNLRVEDLFRKVDRDGGGEIDSAEMKAFFVELAQPSKANLARAKKAAERKGESKPVPEEDPDTSNAPSAEDLANLMAFLDPDENGITKEELMAGFRDGRRARANAVVEAKGKRIMKAIVKKISDKGKSLSEWFDSVNTSRTLPGSEPVIDDRELKKGIKKLKIKMSAKNVYELLRFVDPDGDGDISKGEFQQAVDKLDKPSEMDEFAASAGGTVMQLEALMKKNKIRMLDLFRQIDKDGSGDIDNKELKAGIEKVCVSVGPIENPKKKKAQSADEPPSSPRAKIEKAKVLDAALSVPPPVAAE</sequence>
<dbReference type="InterPro" id="IPR018247">
    <property type="entry name" value="EF_Hand_1_Ca_BS"/>
</dbReference>
<feature type="region of interest" description="Disordered" evidence="4">
    <location>
        <begin position="209"/>
        <end position="237"/>
    </location>
</feature>
<protein>
    <recommendedName>
        <fullName evidence="5">EF-hand domain-containing protein</fullName>
    </recommendedName>
</protein>
<keyword evidence="7" id="KW-1185">Reference proteome</keyword>
<keyword evidence="2" id="KW-0677">Repeat</keyword>
<dbReference type="InterPro" id="IPR011992">
    <property type="entry name" value="EF-hand-dom_pair"/>
</dbReference>
<feature type="domain" description="EF-hand" evidence="5">
    <location>
        <begin position="334"/>
        <end position="369"/>
    </location>
</feature>
<evidence type="ECO:0000256" key="4">
    <source>
        <dbReference type="SAM" id="MobiDB-lite"/>
    </source>
</evidence>
<dbReference type="Proteomes" id="UP001165160">
    <property type="component" value="Unassembled WGS sequence"/>
</dbReference>
<feature type="region of interest" description="Disordered" evidence="4">
    <location>
        <begin position="432"/>
        <end position="455"/>
    </location>
</feature>
<dbReference type="PANTHER" id="PTHR34524">
    <property type="entry name" value="CALCYPHOSIN"/>
    <property type="match status" value="1"/>
</dbReference>
<dbReference type="Pfam" id="PF13405">
    <property type="entry name" value="EF-hand_6"/>
    <property type="match status" value="1"/>
</dbReference>
<gene>
    <name evidence="6" type="ORF">TrVE_jg11658</name>
</gene>
<dbReference type="PANTHER" id="PTHR34524:SF6">
    <property type="entry name" value="CALCYPHOSINE LIKE"/>
    <property type="match status" value="1"/>
</dbReference>
<organism evidence="6 7">
    <name type="scientific">Triparma verrucosa</name>
    <dbReference type="NCBI Taxonomy" id="1606542"/>
    <lineage>
        <taxon>Eukaryota</taxon>
        <taxon>Sar</taxon>
        <taxon>Stramenopiles</taxon>
        <taxon>Ochrophyta</taxon>
        <taxon>Bolidophyceae</taxon>
        <taxon>Parmales</taxon>
        <taxon>Triparmaceae</taxon>
        <taxon>Triparma</taxon>
    </lineage>
</organism>
<evidence type="ECO:0000259" key="5">
    <source>
        <dbReference type="PROSITE" id="PS50222"/>
    </source>
</evidence>
<dbReference type="InterPro" id="IPR002048">
    <property type="entry name" value="EF_hand_dom"/>
</dbReference>
<feature type="domain" description="EF-hand" evidence="5">
    <location>
        <begin position="8"/>
        <end position="42"/>
    </location>
</feature>
<accession>A0A9W6Z9J8</accession>
<reference evidence="7" key="1">
    <citation type="journal article" date="2023" name="Commun. Biol.">
        <title>Genome analysis of Parmales, the sister group of diatoms, reveals the evolutionary specialization of diatoms from phago-mixotrophs to photoautotrophs.</title>
        <authorList>
            <person name="Ban H."/>
            <person name="Sato S."/>
            <person name="Yoshikawa S."/>
            <person name="Yamada K."/>
            <person name="Nakamura Y."/>
            <person name="Ichinomiya M."/>
            <person name="Sato N."/>
            <person name="Blanc-Mathieu R."/>
            <person name="Endo H."/>
            <person name="Kuwata A."/>
            <person name="Ogata H."/>
        </authorList>
    </citation>
    <scope>NUCLEOTIDE SEQUENCE [LARGE SCALE GENOMIC DNA]</scope>
    <source>
        <strain evidence="7">NIES 3699</strain>
    </source>
</reference>
<name>A0A9W6Z9J8_9STRA</name>
<dbReference type="SUPFAM" id="SSF47473">
    <property type="entry name" value="EF-hand"/>
    <property type="match status" value="3"/>
</dbReference>
<evidence type="ECO:0000313" key="6">
    <source>
        <dbReference type="EMBL" id="GMH48211.1"/>
    </source>
</evidence>
<proteinExistence type="predicted"/>
<feature type="region of interest" description="Disordered" evidence="4">
    <location>
        <begin position="69"/>
        <end position="99"/>
    </location>
</feature>
<comment type="caution">
    <text evidence="6">The sequence shown here is derived from an EMBL/GenBank/DDBJ whole genome shotgun (WGS) entry which is preliminary data.</text>
</comment>
<feature type="domain" description="EF-hand" evidence="5">
    <location>
        <begin position="392"/>
        <end position="427"/>
    </location>
</feature>
<evidence type="ECO:0000256" key="2">
    <source>
        <dbReference type="ARBA" id="ARBA00022737"/>
    </source>
</evidence>
<feature type="compositionally biased region" description="Basic and acidic residues" evidence="4">
    <location>
        <begin position="214"/>
        <end position="226"/>
    </location>
</feature>
<dbReference type="GO" id="GO:0005509">
    <property type="term" value="F:calcium ion binding"/>
    <property type="evidence" value="ECO:0007669"/>
    <property type="project" value="InterPro"/>
</dbReference>
<dbReference type="InterPro" id="IPR051581">
    <property type="entry name" value="Ca-bind"/>
</dbReference>
<dbReference type="Pfam" id="PF13202">
    <property type="entry name" value="EF-hand_5"/>
    <property type="match status" value="1"/>
</dbReference>
<dbReference type="PROSITE" id="PS00018">
    <property type="entry name" value="EF_HAND_1"/>
    <property type="match status" value="4"/>
</dbReference>
<keyword evidence="1" id="KW-0479">Metal-binding</keyword>